<evidence type="ECO:0000256" key="4">
    <source>
        <dbReference type="ARBA" id="ARBA00022801"/>
    </source>
</evidence>
<dbReference type="GO" id="GO:0016787">
    <property type="term" value="F:hydrolase activity"/>
    <property type="evidence" value="ECO:0007669"/>
    <property type="project" value="UniProtKB-KW"/>
</dbReference>
<organism evidence="11 12">
    <name type="scientific">Truepera radiovictrix (strain DSM 17093 / CIP 108686 / LMG 22925 / RQ-24)</name>
    <dbReference type="NCBI Taxonomy" id="649638"/>
    <lineage>
        <taxon>Bacteria</taxon>
        <taxon>Thermotogati</taxon>
        <taxon>Deinococcota</taxon>
        <taxon>Deinococci</taxon>
        <taxon>Trueperales</taxon>
        <taxon>Trueperaceae</taxon>
        <taxon>Truepera</taxon>
    </lineage>
</organism>
<dbReference type="GO" id="GO:0046872">
    <property type="term" value="F:metal ion binding"/>
    <property type="evidence" value="ECO:0007669"/>
    <property type="project" value="UniProtKB-UniRule"/>
</dbReference>
<dbReference type="CDD" id="cd09721">
    <property type="entry name" value="Cas1_I-C"/>
    <property type="match status" value="1"/>
</dbReference>
<comment type="similarity">
    <text evidence="10">Belongs to the CRISPR-associated endonuclease Cas1 family.</text>
</comment>
<dbReference type="HOGENOM" id="CLU_052779_1_0_0"/>
<keyword evidence="4 10" id="KW-0378">Hydrolase</keyword>
<evidence type="ECO:0000313" key="12">
    <source>
        <dbReference type="Proteomes" id="UP000000379"/>
    </source>
</evidence>
<proteinExistence type="inferred from homology"/>
<dbReference type="KEGG" id="tra:Trad_1672"/>
<dbReference type="PANTHER" id="PTHR34353:SF2">
    <property type="entry name" value="CRISPR-ASSOCIATED ENDONUCLEASE CAS1 1"/>
    <property type="match status" value="1"/>
</dbReference>
<dbReference type="InterPro" id="IPR002729">
    <property type="entry name" value="CRISPR-assoc_Cas1"/>
</dbReference>
<dbReference type="OrthoDB" id="9803119at2"/>
<comment type="subunit">
    <text evidence="9 10">Homodimer, forms a heterotetramer with a Cas2 homodimer.</text>
</comment>
<dbReference type="AlphaFoldDB" id="D7CYF1"/>
<dbReference type="InterPro" id="IPR042211">
    <property type="entry name" value="CRISPR-assoc_Cas1_N"/>
</dbReference>
<dbReference type="EC" id="3.1.-.-" evidence="10"/>
<keyword evidence="6 10" id="KW-0051">Antiviral defense</keyword>
<dbReference type="GO" id="GO:0043571">
    <property type="term" value="P:maintenance of CRISPR repeat elements"/>
    <property type="evidence" value="ECO:0007669"/>
    <property type="project" value="UniProtKB-UniRule"/>
</dbReference>
<reference evidence="12" key="1">
    <citation type="submission" date="2010-05" db="EMBL/GenBank/DDBJ databases">
        <title>The complete genome of Truepera radiovictris DSM 17093.</title>
        <authorList>
            <consortium name="US DOE Joint Genome Institute (JGI-PGF)"/>
            <person name="Lucas S."/>
            <person name="Copeland A."/>
            <person name="Lapidus A."/>
            <person name="Glavina del Rio T."/>
            <person name="Dalin E."/>
            <person name="Tice H."/>
            <person name="Bruce D."/>
            <person name="Goodwin L."/>
            <person name="Pitluck S."/>
            <person name="Kyrpides N."/>
            <person name="Mavromatis K."/>
            <person name="Ovchinnikova G."/>
            <person name="Munk A.C."/>
            <person name="Detter J.C."/>
            <person name="Han C."/>
            <person name="Tapia R."/>
            <person name="Land M."/>
            <person name="Hauser L."/>
            <person name="Markowitz V."/>
            <person name="Cheng J.-F."/>
            <person name="Hugenholtz P."/>
            <person name="Woyke T."/>
            <person name="Wu D."/>
            <person name="Tindall B."/>
            <person name="Pomrenke H.G."/>
            <person name="Brambilla E."/>
            <person name="Klenk H.-P."/>
            <person name="Eisen J.A."/>
        </authorList>
    </citation>
    <scope>NUCLEOTIDE SEQUENCE [LARGE SCALE GENOMIC DNA]</scope>
    <source>
        <strain evidence="12">DSM 17093 / CIP 108686 / LMG 22925 / RQ-24</strain>
    </source>
</reference>
<dbReference type="InterPro" id="IPR050646">
    <property type="entry name" value="Cas1"/>
</dbReference>
<keyword evidence="1 10" id="KW-0540">Nuclease</keyword>
<evidence type="ECO:0000256" key="3">
    <source>
        <dbReference type="ARBA" id="ARBA00022759"/>
    </source>
</evidence>
<sequence length="343" mass="37985">MTELLNTLYVQTQGSYLRLEHDTLKLDIEGKTAAQIPLHHLGGLVVFGNVLLSPFLLHRCAEDGRSVVWLSQNGRFKARLSAPTSGNVLLRRAQHATLDCPERTLQLARRMVAGKLQNARTVLLRAAREASSPESEGTLRGAAALHAQAILGLPRLRYLDEVRGAEGDAAGAYFAAFNAMIRTQKADFTFTGRSRRPPRDRVNALLSFLYGMLRNECASALEGVGLDPQVGFLHALRPGRPTLALDLMEELRAPLADRFALTLINLGQIKPQDFTSRPGGAVELNETGRKTVITAYQKRKQETLTHPLLKKPVPVGLIPHVQARLLARHLRGDLLEYPPFFYR</sequence>
<accession>D7CYF1</accession>
<dbReference type="Gene3D" id="1.20.120.920">
    <property type="entry name" value="CRISPR-associated endonuclease Cas1, C-terminal domain"/>
    <property type="match status" value="1"/>
</dbReference>
<feature type="binding site" evidence="10">
    <location>
        <position position="249"/>
    </location>
    <ligand>
        <name>Mn(2+)</name>
        <dbReference type="ChEBI" id="CHEBI:29035"/>
    </ligand>
</feature>
<evidence type="ECO:0000256" key="6">
    <source>
        <dbReference type="ARBA" id="ARBA00023118"/>
    </source>
</evidence>
<comment type="function">
    <text evidence="10">CRISPR (clustered regularly interspaced short palindromic repeat), is an adaptive immune system that provides protection against mobile genetic elements (viruses, transposable elements and conjugative plasmids). CRISPR clusters contain spacers, sequences complementary to antecedent mobile elements, and target invading nucleic acids. CRISPR clusters are transcribed and processed into CRISPR RNA (crRNA). Acts as a dsDNA endonuclease. Involved in the integration of spacer DNA into the CRISPR cassette.</text>
</comment>
<dbReference type="GO" id="GO:0004520">
    <property type="term" value="F:DNA endonuclease activity"/>
    <property type="evidence" value="ECO:0007669"/>
    <property type="project" value="InterPro"/>
</dbReference>
<dbReference type="EMBL" id="CP002049">
    <property type="protein sequence ID" value="ADI14790.1"/>
    <property type="molecule type" value="Genomic_DNA"/>
</dbReference>
<dbReference type="Gene3D" id="3.100.10.20">
    <property type="entry name" value="CRISPR-associated endonuclease Cas1, N-terminal domain"/>
    <property type="match status" value="1"/>
</dbReference>
<keyword evidence="8 10" id="KW-0464">Manganese</keyword>
<dbReference type="Proteomes" id="UP000000379">
    <property type="component" value="Chromosome"/>
</dbReference>
<evidence type="ECO:0000256" key="8">
    <source>
        <dbReference type="ARBA" id="ARBA00023211"/>
    </source>
</evidence>
<keyword evidence="2 10" id="KW-0479">Metal-binding</keyword>
<evidence type="ECO:0000256" key="1">
    <source>
        <dbReference type="ARBA" id="ARBA00022722"/>
    </source>
</evidence>
<evidence type="ECO:0000256" key="9">
    <source>
        <dbReference type="ARBA" id="ARBA00038592"/>
    </source>
</evidence>
<dbReference type="GO" id="GO:0051607">
    <property type="term" value="P:defense response to virus"/>
    <property type="evidence" value="ECO:0007669"/>
    <property type="project" value="UniProtKB-UniRule"/>
</dbReference>
<feature type="binding site" evidence="10">
    <location>
        <position position="166"/>
    </location>
    <ligand>
        <name>Mn(2+)</name>
        <dbReference type="ChEBI" id="CHEBI:29035"/>
    </ligand>
</feature>
<keyword evidence="3 10" id="KW-0255">Endonuclease</keyword>
<dbReference type="InterPro" id="IPR042206">
    <property type="entry name" value="CRISPR-assoc_Cas1_C"/>
</dbReference>
<comment type="cofactor">
    <cofactor evidence="10">
        <name>Mg(2+)</name>
        <dbReference type="ChEBI" id="CHEBI:18420"/>
    </cofactor>
    <cofactor evidence="10">
        <name>Mn(2+)</name>
        <dbReference type="ChEBI" id="CHEBI:29035"/>
    </cofactor>
</comment>
<dbReference type="eggNOG" id="COG1518">
    <property type="taxonomic scope" value="Bacteria"/>
</dbReference>
<dbReference type="STRING" id="649638.Trad_1672"/>
<dbReference type="HAMAP" id="MF_01470">
    <property type="entry name" value="Cas1"/>
    <property type="match status" value="1"/>
</dbReference>
<feature type="binding site" evidence="10">
    <location>
        <position position="234"/>
    </location>
    <ligand>
        <name>Mn(2+)</name>
        <dbReference type="ChEBI" id="CHEBI:29035"/>
    </ligand>
</feature>
<keyword evidence="5 10" id="KW-0460">Magnesium</keyword>
<protein>
    <recommendedName>
        <fullName evidence="10">CRISPR-associated endonuclease Cas1</fullName>
        <ecNumber evidence="10">3.1.-.-</ecNumber>
    </recommendedName>
</protein>
<evidence type="ECO:0000256" key="10">
    <source>
        <dbReference type="HAMAP-Rule" id="MF_01470"/>
    </source>
</evidence>
<evidence type="ECO:0000256" key="5">
    <source>
        <dbReference type="ARBA" id="ARBA00022842"/>
    </source>
</evidence>
<evidence type="ECO:0000256" key="2">
    <source>
        <dbReference type="ARBA" id="ARBA00022723"/>
    </source>
</evidence>
<dbReference type="NCBIfam" id="TIGR00287">
    <property type="entry name" value="cas1"/>
    <property type="match status" value="1"/>
</dbReference>
<keyword evidence="12" id="KW-1185">Reference proteome</keyword>
<dbReference type="Pfam" id="PF01867">
    <property type="entry name" value="Cas_Cas1"/>
    <property type="match status" value="1"/>
</dbReference>
<evidence type="ECO:0000313" key="11">
    <source>
        <dbReference type="EMBL" id="ADI14790.1"/>
    </source>
</evidence>
<dbReference type="PANTHER" id="PTHR34353">
    <property type="entry name" value="CRISPR-ASSOCIATED ENDONUCLEASE CAS1 1"/>
    <property type="match status" value="1"/>
</dbReference>
<gene>
    <name evidence="10" type="primary">cas1</name>
    <name evidence="11" type="ordered locus">Trad_1672</name>
</gene>
<reference evidence="11 12" key="2">
    <citation type="journal article" date="2011" name="Stand. Genomic Sci.">
        <title>Complete genome sequence of Truepera radiovictrix type strain (RQ-24).</title>
        <authorList>
            <person name="Ivanova N."/>
            <person name="Rohde C."/>
            <person name="Munk C."/>
            <person name="Nolan M."/>
            <person name="Lucas S."/>
            <person name="Del Rio T.G."/>
            <person name="Tice H."/>
            <person name="Deshpande S."/>
            <person name="Cheng J.F."/>
            <person name="Tapia R."/>
            <person name="Han C."/>
            <person name="Goodwin L."/>
            <person name="Pitluck S."/>
            <person name="Liolios K."/>
            <person name="Mavromatis K."/>
            <person name="Mikhailova N."/>
            <person name="Pati A."/>
            <person name="Chen A."/>
            <person name="Palaniappan K."/>
            <person name="Land M."/>
            <person name="Hauser L."/>
            <person name="Chang Y.J."/>
            <person name="Jeffries C.D."/>
            <person name="Brambilla E."/>
            <person name="Rohde M."/>
            <person name="Goker M."/>
            <person name="Tindall B.J."/>
            <person name="Woyke T."/>
            <person name="Bristow J."/>
            <person name="Eisen J.A."/>
            <person name="Markowitz V."/>
            <person name="Hugenholtz P."/>
            <person name="Kyrpides N.C."/>
            <person name="Klenk H.P."/>
            <person name="Lapidus A."/>
        </authorList>
    </citation>
    <scope>NUCLEOTIDE SEQUENCE [LARGE SCALE GENOMIC DNA]</scope>
    <source>
        <strain evidence="12">DSM 17093 / CIP 108686 / LMG 22925 / RQ-24</strain>
    </source>
</reference>
<dbReference type="RefSeq" id="WP_013178158.1">
    <property type="nucleotide sequence ID" value="NC_014221.1"/>
</dbReference>
<keyword evidence="7 10" id="KW-0238">DNA-binding</keyword>
<dbReference type="InterPro" id="IPR019856">
    <property type="entry name" value="CRISPR-assoc_Cas1_DVULG"/>
</dbReference>
<dbReference type="GO" id="GO:0003677">
    <property type="term" value="F:DNA binding"/>
    <property type="evidence" value="ECO:0007669"/>
    <property type="project" value="UniProtKB-KW"/>
</dbReference>
<dbReference type="NCBIfam" id="TIGR03640">
    <property type="entry name" value="cas1_DVULG"/>
    <property type="match status" value="1"/>
</dbReference>
<evidence type="ECO:0000256" key="7">
    <source>
        <dbReference type="ARBA" id="ARBA00023125"/>
    </source>
</evidence>
<name>D7CYF1_TRURR</name>